<organism evidence="1 2">
    <name type="scientific">Stephania cephalantha</name>
    <dbReference type="NCBI Taxonomy" id="152367"/>
    <lineage>
        <taxon>Eukaryota</taxon>
        <taxon>Viridiplantae</taxon>
        <taxon>Streptophyta</taxon>
        <taxon>Embryophyta</taxon>
        <taxon>Tracheophyta</taxon>
        <taxon>Spermatophyta</taxon>
        <taxon>Magnoliopsida</taxon>
        <taxon>Ranunculales</taxon>
        <taxon>Menispermaceae</taxon>
        <taxon>Menispermoideae</taxon>
        <taxon>Cissampelideae</taxon>
        <taxon>Stephania</taxon>
    </lineage>
</organism>
<sequence length="138" mass="16235">MRAAYDAKACVRYGALMHELCALGVRLDFMTSEALTRYREYWTSIDFKARLWIRRMLLLMMSSFMSIRKITMGRHSLMADRRGFIFDDFVFVQTELVRRRVEHTQATSDQPVNEKQLYYDAIGDCPNGRVYGLGVTWQ</sequence>
<dbReference type="AlphaFoldDB" id="A0AAP0LC00"/>
<gene>
    <name evidence="1" type="ORF">Scep_001560</name>
</gene>
<accession>A0AAP0LC00</accession>
<name>A0AAP0LC00_9MAGN</name>
<dbReference type="Proteomes" id="UP001419268">
    <property type="component" value="Unassembled WGS sequence"/>
</dbReference>
<reference evidence="1 2" key="1">
    <citation type="submission" date="2024-01" db="EMBL/GenBank/DDBJ databases">
        <title>Genome assemblies of Stephania.</title>
        <authorList>
            <person name="Yang L."/>
        </authorList>
    </citation>
    <scope>NUCLEOTIDE SEQUENCE [LARGE SCALE GENOMIC DNA]</scope>
    <source>
        <strain evidence="1">JXDWG</strain>
        <tissue evidence="1">Leaf</tissue>
    </source>
</reference>
<proteinExistence type="predicted"/>
<dbReference type="EMBL" id="JBBNAG010000001">
    <property type="protein sequence ID" value="KAK9166369.1"/>
    <property type="molecule type" value="Genomic_DNA"/>
</dbReference>
<evidence type="ECO:0000313" key="1">
    <source>
        <dbReference type="EMBL" id="KAK9166369.1"/>
    </source>
</evidence>
<keyword evidence="2" id="KW-1185">Reference proteome</keyword>
<comment type="caution">
    <text evidence="1">The sequence shown here is derived from an EMBL/GenBank/DDBJ whole genome shotgun (WGS) entry which is preliminary data.</text>
</comment>
<evidence type="ECO:0000313" key="2">
    <source>
        <dbReference type="Proteomes" id="UP001419268"/>
    </source>
</evidence>
<protein>
    <submittedName>
        <fullName evidence="1">Uncharacterized protein</fullName>
    </submittedName>
</protein>